<proteinExistence type="predicted"/>
<name>A0A317UW04_ASPEC</name>
<evidence type="ECO:0000313" key="1">
    <source>
        <dbReference type="EMBL" id="PWY65825.1"/>
    </source>
</evidence>
<dbReference type="RefSeq" id="XP_025384699.1">
    <property type="nucleotide sequence ID" value="XM_025525981.1"/>
</dbReference>
<dbReference type="AlphaFoldDB" id="A0A317UW04"/>
<organism evidence="1 2">
    <name type="scientific">Aspergillus eucalypticola (strain CBS 122712 / IBT 29274)</name>
    <dbReference type="NCBI Taxonomy" id="1448314"/>
    <lineage>
        <taxon>Eukaryota</taxon>
        <taxon>Fungi</taxon>
        <taxon>Dikarya</taxon>
        <taxon>Ascomycota</taxon>
        <taxon>Pezizomycotina</taxon>
        <taxon>Eurotiomycetes</taxon>
        <taxon>Eurotiomycetidae</taxon>
        <taxon>Eurotiales</taxon>
        <taxon>Aspergillaceae</taxon>
        <taxon>Aspergillus</taxon>
        <taxon>Aspergillus subgen. Circumdati</taxon>
    </lineage>
</organism>
<reference evidence="1" key="1">
    <citation type="submission" date="2016-12" db="EMBL/GenBank/DDBJ databases">
        <title>The genomes of Aspergillus section Nigri reveals drivers in fungal speciation.</title>
        <authorList>
            <consortium name="DOE Joint Genome Institute"/>
            <person name="Vesth T.C."/>
            <person name="Nybo J."/>
            <person name="Theobald S."/>
            <person name="Brandl J."/>
            <person name="Frisvad J.C."/>
            <person name="Nielsen K.F."/>
            <person name="Lyhne E.K."/>
            <person name="Kogle M.E."/>
            <person name="Kuo A."/>
            <person name="Riley R."/>
            <person name="Clum A."/>
            <person name="Nolan M."/>
            <person name="Lipzen A."/>
            <person name="Salamov A."/>
            <person name="Henrissat B."/>
            <person name="Wiebenga A."/>
            <person name="De vries R.P."/>
            <person name="Grigoriev I.V."/>
            <person name="Mortensen U.H."/>
            <person name="Andersen M.R."/>
            <person name="Baker S.E."/>
        </authorList>
    </citation>
    <scope>NUCLEOTIDE SEQUENCE</scope>
    <source>
        <strain evidence="1">CBS 122712</strain>
    </source>
</reference>
<dbReference type="VEuPathDB" id="FungiDB:BO83DRAFT_117104"/>
<sequence length="319" mass="35832">MGSTSVSWEVTSFEVQATTPNATSDALYANGNMQIPVIVAISVIDPDTNTAYELNDSELETIKLIDYDDLPTEISGSWSYSVTENEFEHGLPSTKKTVQPDLSLAAGGLQKKRYWVTTTKVENKRIGASIKQSDGTIVHTGGGTFDSKITLVGTNPVTYKVDDLNFEQQEENITQDWPDESGRWTQRNFYLTTTKYELRKADFQGYSLGTDDPALDHATAWFNTAGYFHIFYYWPMGLEETRTVGFGSYTAEVTINQKSNALCVTNMLLSPSATWPASTIWEGRFTFYDKFGNPGTFWLGYDGYLLTPEILEHRYTIED</sequence>
<keyword evidence="2" id="KW-1185">Reference proteome</keyword>
<dbReference type="OrthoDB" id="4463410at2759"/>
<protein>
    <submittedName>
        <fullName evidence="1">Uncharacterized protein</fullName>
    </submittedName>
</protein>
<dbReference type="GeneID" id="37047943"/>
<accession>A0A317UW04</accession>
<dbReference type="Proteomes" id="UP000246171">
    <property type="component" value="Unassembled WGS sequence"/>
</dbReference>
<evidence type="ECO:0000313" key="2">
    <source>
        <dbReference type="Proteomes" id="UP000246171"/>
    </source>
</evidence>
<dbReference type="EMBL" id="MSFU01000026">
    <property type="protein sequence ID" value="PWY65825.1"/>
    <property type="molecule type" value="Genomic_DNA"/>
</dbReference>
<gene>
    <name evidence="1" type="ORF">BO83DRAFT_117104</name>
</gene>
<comment type="caution">
    <text evidence="1">The sequence shown here is derived from an EMBL/GenBank/DDBJ whole genome shotgun (WGS) entry which is preliminary data.</text>
</comment>